<protein>
    <submittedName>
        <fullName evidence="1">Uncharacterized protein</fullName>
    </submittedName>
</protein>
<dbReference type="AlphaFoldDB" id="A0A8H4TGE7"/>
<dbReference type="Gene3D" id="3.40.50.300">
    <property type="entry name" value="P-loop containing nucleotide triphosphate hydrolases"/>
    <property type="match status" value="2"/>
</dbReference>
<dbReference type="Proteomes" id="UP000622797">
    <property type="component" value="Unassembled WGS sequence"/>
</dbReference>
<keyword evidence="2" id="KW-1185">Reference proteome</keyword>
<sequence length="735" mass="83532">MTLFLTMHQIRSSYRPISPRLFTYHHGLLRQAEEKPISTPSPQQIKIAQLCAEQNVVISAWSGPGKIATIEAIAAAHPDKKIGVFLFYQRLQNEISRRLKKCTNCHVSTFYDMASTLFGPGVVVSNNEILRRLVENAKDAEELPQWTSTPFDIIVLNEIQHFKLTTFSLVEYLIRSSNLKKQGQPARVVVLGDERQPIDRSLRTEPRYLTLAPKLLQWMSPYPFAKFRLEENVPMPKPTVDFVNRVFLGGEELTTSSEHGPKPVVLRCYPWGSDALAEKLIPLIHRYGPENCAIIAPNVLKRSPVRYLANTLAQQHGIPISVPTNEETSLDDTVIKGKVCISTIHQFKDRKRDLIIVFGMDASFFKRTRPDLPADKCPSEALVAVTRALKQLVLVHDDNKKLMPFVSVDDLYETAEVVDMTNSQARIAPPNTSGRPLDFRLKLPATCEVHDMTRYIRTDSLWKLVNQHLRHERVSGELSPDEFLNIPSVIPSDLENGLYESVSEINGLVLVSALELENAGTLYTLGLNKSDIDENPPASLWELSPWLCRHACEHEARLSGYMPRVIQMKNHKFDWIEPRILELAQRRFRERAGSATFQKFAFEMTKWFNVGTERTQIKGRANIIATSPSSDSDDGTNNQTIWEMKYASHLSEKHIVQACVNAYLMFRTTKMLPQIILYNIRTGEKREITPLGGSQGLHEFITDLMYLRYKPVGGTKDELFIGLCKTITKQVLNMK</sequence>
<proteinExistence type="predicted"/>
<evidence type="ECO:0000313" key="1">
    <source>
        <dbReference type="EMBL" id="KAF4957478.1"/>
    </source>
</evidence>
<dbReference type="OrthoDB" id="1470711at2759"/>
<accession>A0A8H4TGE7</accession>
<dbReference type="EMBL" id="JABEXW010000724">
    <property type="protein sequence ID" value="KAF4957478.1"/>
    <property type="molecule type" value="Genomic_DNA"/>
</dbReference>
<reference evidence="1" key="2">
    <citation type="submission" date="2020-05" db="EMBL/GenBank/DDBJ databases">
        <authorList>
            <person name="Kim H.-S."/>
            <person name="Proctor R.H."/>
            <person name="Brown D.W."/>
        </authorList>
    </citation>
    <scope>NUCLEOTIDE SEQUENCE</scope>
    <source>
        <strain evidence="1">NRRL 20472</strain>
    </source>
</reference>
<evidence type="ECO:0000313" key="2">
    <source>
        <dbReference type="Proteomes" id="UP000622797"/>
    </source>
</evidence>
<gene>
    <name evidence="1" type="ORF">FSARC_11289</name>
</gene>
<dbReference type="SUPFAM" id="SSF52540">
    <property type="entry name" value="P-loop containing nucleoside triphosphate hydrolases"/>
    <property type="match status" value="1"/>
</dbReference>
<reference evidence="1" key="1">
    <citation type="journal article" date="2020" name="BMC Genomics">
        <title>Correction to: Identification and distribution of gene clusters required for synthesis of sphingolipid metabolism inhibitors in diverse species of the filamentous fungus Fusarium.</title>
        <authorList>
            <person name="Kim H.S."/>
            <person name="Lohmar J.M."/>
            <person name="Busman M."/>
            <person name="Brown D.W."/>
            <person name="Naumann T.A."/>
            <person name="Divon H.H."/>
            <person name="Lysoe E."/>
            <person name="Uhlig S."/>
            <person name="Proctor R.H."/>
        </authorList>
    </citation>
    <scope>NUCLEOTIDE SEQUENCE</scope>
    <source>
        <strain evidence="1">NRRL 20472</strain>
    </source>
</reference>
<comment type="caution">
    <text evidence="1">The sequence shown here is derived from an EMBL/GenBank/DDBJ whole genome shotgun (WGS) entry which is preliminary data.</text>
</comment>
<organism evidence="1 2">
    <name type="scientific">Fusarium sarcochroum</name>
    <dbReference type="NCBI Taxonomy" id="1208366"/>
    <lineage>
        <taxon>Eukaryota</taxon>
        <taxon>Fungi</taxon>
        <taxon>Dikarya</taxon>
        <taxon>Ascomycota</taxon>
        <taxon>Pezizomycotina</taxon>
        <taxon>Sordariomycetes</taxon>
        <taxon>Hypocreomycetidae</taxon>
        <taxon>Hypocreales</taxon>
        <taxon>Nectriaceae</taxon>
        <taxon>Fusarium</taxon>
        <taxon>Fusarium lateritium species complex</taxon>
    </lineage>
</organism>
<name>A0A8H4TGE7_9HYPO</name>
<dbReference type="InterPro" id="IPR027417">
    <property type="entry name" value="P-loop_NTPase"/>
</dbReference>